<dbReference type="EnsemblPlants" id="AUR62031285-RA">
    <property type="protein sequence ID" value="AUR62031285-RA:cds"/>
    <property type="gene ID" value="AUR62031285"/>
</dbReference>
<sequence length="231" mass="26652">MEEARDSLEKASHRMKKYADKKKRPLEFNDGDKVMLKLTPHIWKKISTKTVQRALIPRYDGPFEVLKKVGVVACRGKIALKRRLHGNVKLRYGNSRLRLKSSNWWGALGAKRRVDWATIRSIGVTRRLGKLRQFEAMRRMGYGTRRRSDVTLSRDVVRRSDALLGRWHGASEADIGAMQRKALRCFARMSTNVRSGIWCEGVFERMGALDRGVNWYETAVSEPLRGLWDGH</sequence>
<dbReference type="Proteomes" id="UP000596660">
    <property type="component" value="Unplaced"/>
</dbReference>
<dbReference type="Gramene" id="AUR62031285-RA">
    <property type="protein sequence ID" value="AUR62031285-RA:cds"/>
    <property type="gene ID" value="AUR62031285"/>
</dbReference>
<keyword evidence="3" id="KW-1185">Reference proteome</keyword>
<evidence type="ECO:0000313" key="3">
    <source>
        <dbReference type="Proteomes" id="UP000596660"/>
    </source>
</evidence>
<name>A0A803MKE4_CHEQI</name>
<reference evidence="2" key="2">
    <citation type="submission" date="2021-03" db="UniProtKB">
        <authorList>
            <consortium name="EnsemblPlants"/>
        </authorList>
    </citation>
    <scope>IDENTIFICATION</scope>
</reference>
<dbReference type="InterPro" id="IPR056924">
    <property type="entry name" value="SH3_Tf2-1"/>
</dbReference>
<organism evidence="2 3">
    <name type="scientific">Chenopodium quinoa</name>
    <name type="common">Quinoa</name>
    <dbReference type="NCBI Taxonomy" id="63459"/>
    <lineage>
        <taxon>Eukaryota</taxon>
        <taxon>Viridiplantae</taxon>
        <taxon>Streptophyta</taxon>
        <taxon>Embryophyta</taxon>
        <taxon>Tracheophyta</taxon>
        <taxon>Spermatophyta</taxon>
        <taxon>Magnoliopsida</taxon>
        <taxon>eudicotyledons</taxon>
        <taxon>Gunneridae</taxon>
        <taxon>Pentapetalae</taxon>
        <taxon>Caryophyllales</taxon>
        <taxon>Chenopodiaceae</taxon>
        <taxon>Chenopodioideae</taxon>
        <taxon>Atripliceae</taxon>
        <taxon>Chenopodium</taxon>
    </lineage>
</organism>
<dbReference type="Pfam" id="PF24626">
    <property type="entry name" value="SH3_Tf2-1"/>
    <property type="match status" value="1"/>
</dbReference>
<dbReference type="AlphaFoldDB" id="A0A803MKE4"/>
<feature type="domain" description="Tf2-1-like SH3-like" evidence="1">
    <location>
        <begin position="31"/>
        <end position="75"/>
    </location>
</feature>
<evidence type="ECO:0000313" key="2">
    <source>
        <dbReference type="EnsemblPlants" id="AUR62031285-RA:cds"/>
    </source>
</evidence>
<reference evidence="2" key="1">
    <citation type="journal article" date="2017" name="Nature">
        <title>The genome of Chenopodium quinoa.</title>
        <authorList>
            <person name="Jarvis D.E."/>
            <person name="Ho Y.S."/>
            <person name="Lightfoot D.J."/>
            <person name="Schmoeckel S.M."/>
            <person name="Li B."/>
            <person name="Borm T.J.A."/>
            <person name="Ohyanagi H."/>
            <person name="Mineta K."/>
            <person name="Michell C.T."/>
            <person name="Saber N."/>
            <person name="Kharbatia N.M."/>
            <person name="Rupper R.R."/>
            <person name="Sharp A.R."/>
            <person name="Dally N."/>
            <person name="Boughton B.A."/>
            <person name="Woo Y.H."/>
            <person name="Gao G."/>
            <person name="Schijlen E.G.W.M."/>
            <person name="Guo X."/>
            <person name="Momin A.A."/>
            <person name="Negrao S."/>
            <person name="Al-Babili S."/>
            <person name="Gehring C."/>
            <person name="Roessner U."/>
            <person name="Jung C."/>
            <person name="Murphy K."/>
            <person name="Arold S.T."/>
            <person name="Gojobori T."/>
            <person name="van der Linden C.G."/>
            <person name="van Loo E.N."/>
            <person name="Jellen E.N."/>
            <person name="Maughan P.J."/>
            <person name="Tester M."/>
        </authorList>
    </citation>
    <scope>NUCLEOTIDE SEQUENCE [LARGE SCALE GENOMIC DNA]</scope>
    <source>
        <strain evidence="2">cv. PI 614886</strain>
    </source>
</reference>
<evidence type="ECO:0000259" key="1">
    <source>
        <dbReference type="Pfam" id="PF24626"/>
    </source>
</evidence>
<proteinExistence type="predicted"/>
<protein>
    <recommendedName>
        <fullName evidence="1">Tf2-1-like SH3-like domain-containing protein</fullName>
    </recommendedName>
</protein>
<accession>A0A803MKE4</accession>